<dbReference type="Proteomes" id="UP000261620">
    <property type="component" value="Unplaced"/>
</dbReference>
<keyword evidence="2" id="KW-1185">Reference proteome</keyword>
<dbReference type="OMA" id="CDIMVIT"/>
<dbReference type="STRING" id="94237.ENSMMOP00000010966"/>
<organism evidence="1 2">
    <name type="scientific">Mola mola</name>
    <name type="common">Ocean sunfish</name>
    <name type="synonym">Tetraodon mola</name>
    <dbReference type="NCBI Taxonomy" id="94237"/>
    <lineage>
        <taxon>Eukaryota</taxon>
        <taxon>Metazoa</taxon>
        <taxon>Chordata</taxon>
        <taxon>Craniata</taxon>
        <taxon>Vertebrata</taxon>
        <taxon>Euteleostomi</taxon>
        <taxon>Actinopterygii</taxon>
        <taxon>Neopterygii</taxon>
        <taxon>Teleostei</taxon>
        <taxon>Neoteleostei</taxon>
        <taxon>Acanthomorphata</taxon>
        <taxon>Eupercaria</taxon>
        <taxon>Tetraodontiformes</taxon>
        <taxon>Molidae</taxon>
        <taxon>Mola</taxon>
    </lineage>
</organism>
<evidence type="ECO:0000313" key="1">
    <source>
        <dbReference type="Ensembl" id="ENSMMOP00000010966.1"/>
    </source>
</evidence>
<protein>
    <recommendedName>
        <fullName evidence="3">HAT C-terminal dimerisation domain-containing protein</fullName>
    </recommendedName>
</protein>
<dbReference type="AlphaFoldDB" id="A0A3Q3W3Z6"/>
<dbReference type="PANTHER" id="PTHR45913">
    <property type="entry name" value="EPM2A-INTERACTING PROTEIN 1"/>
    <property type="match status" value="1"/>
</dbReference>
<reference evidence="1" key="2">
    <citation type="submission" date="2025-09" db="UniProtKB">
        <authorList>
            <consortium name="Ensembl"/>
        </authorList>
    </citation>
    <scope>IDENTIFICATION</scope>
</reference>
<proteinExistence type="predicted"/>
<name>A0A3Q3W3Z6_MOLML</name>
<dbReference type="PANTHER" id="PTHR45913:SF11">
    <property type="entry name" value="EPM2A-INTERACTING PROTEIN 1"/>
    <property type="match status" value="1"/>
</dbReference>
<reference evidence="1" key="1">
    <citation type="submission" date="2025-08" db="UniProtKB">
        <authorList>
            <consortium name="Ensembl"/>
        </authorList>
    </citation>
    <scope>IDENTIFICATION</scope>
</reference>
<evidence type="ECO:0000313" key="2">
    <source>
        <dbReference type="Proteomes" id="UP000261620"/>
    </source>
</evidence>
<accession>A0A3Q3W3Z6</accession>
<dbReference type="Ensembl" id="ENSMMOT00000011155.1">
    <property type="protein sequence ID" value="ENSMMOP00000010966.1"/>
    <property type="gene ID" value="ENSMMOG00000008455.1"/>
</dbReference>
<evidence type="ECO:0008006" key="3">
    <source>
        <dbReference type="Google" id="ProtNLM"/>
    </source>
</evidence>
<sequence>MNTAHFLRLEMSFWMKEVNKKMKHFHTKMEFVHSFNSISLTRNTIAKRVKELADCLTAQLTEETHSYLLSIFIRGVNNDLTVSEELLDVSALHNTTGRDMFEAVERSLVGLTTDGTSATCGGKTGLVGLIKEKLNRSNCLTPLITYHCIIHQECGKVLELDNIMATVVKTVYFIRAGGLNHSQFQLKVRVEYKDVPYHTETRWLNKNVVLKHLFELREEIALFMQIKGKPIPEISDPNWLCEFAMLCDIMVITTDLQPDRCFPALHGALVTLKCRKIIFLFRNPFAADVETVPVHIQMELIELQCNGTLKAKYNTLGPAQFPRFTPETMPQLRLHAARTLCAFASTYLCEQLFSVMKINKSSHRCRLTCKSPGTNTMSSDQTRVTERHQRVISF</sequence>